<dbReference type="AlphaFoldDB" id="A0A392M9U2"/>
<evidence type="ECO:0000313" key="4">
    <source>
        <dbReference type="Proteomes" id="UP000265520"/>
    </source>
</evidence>
<protein>
    <submittedName>
        <fullName evidence="3">Bifunctional nitrilase/nitrile hydratase NIT4B-like</fullName>
    </submittedName>
</protein>
<gene>
    <name evidence="3" type="ORF">A2U01_0004799</name>
</gene>
<dbReference type="GO" id="GO:0051410">
    <property type="term" value="P:detoxification of nitrogen compound"/>
    <property type="evidence" value="ECO:0007669"/>
    <property type="project" value="TreeGrafter"/>
</dbReference>
<dbReference type="EMBL" id="LXQA010006034">
    <property type="protein sequence ID" value="MCH83969.1"/>
    <property type="molecule type" value="Genomic_DNA"/>
</dbReference>
<comment type="similarity">
    <text evidence="1">Belongs to the carbon-nitrogen hydrolase superfamily. Nitrilase family.</text>
</comment>
<dbReference type="Pfam" id="PF00795">
    <property type="entry name" value="CN_hydrolase"/>
    <property type="match status" value="1"/>
</dbReference>
<dbReference type="InterPro" id="IPR003010">
    <property type="entry name" value="C-N_Hydrolase"/>
</dbReference>
<dbReference type="GO" id="GO:0000257">
    <property type="term" value="F:nitrilase activity"/>
    <property type="evidence" value="ECO:0007669"/>
    <property type="project" value="TreeGrafter"/>
</dbReference>
<evidence type="ECO:0000256" key="1">
    <source>
        <dbReference type="ARBA" id="ARBA00008129"/>
    </source>
</evidence>
<dbReference type="InterPro" id="IPR036526">
    <property type="entry name" value="C-N_Hydrolase_sf"/>
</dbReference>
<dbReference type="InterPro" id="IPR044149">
    <property type="entry name" value="Nitrilases_CHs"/>
</dbReference>
<name>A0A392M9U2_9FABA</name>
<feature type="domain" description="CN hydrolase" evidence="2">
    <location>
        <begin position="1"/>
        <end position="77"/>
    </location>
</feature>
<evidence type="ECO:0000313" key="3">
    <source>
        <dbReference type="EMBL" id="MCH83969.1"/>
    </source>
</evidence>
<dbReference type="Proteomes" id="UP000265520">
    <property type="component" value="Unassembled WGS sequence"/>
</dbReference>
<sequence length="125" mass="13448">MAHIAHEGGCFVLSSNQFCRRKDYPPAPEYVFEGSEEDLTPDSVVCAGGSVIMSPSGTVLAGPNYEGEALITADLDLGEIARAKFDFDVVGHYARPEVLSLIVKDHPTIPVTFTSASTETEEKTK</sequence>
<dbReference type="SUPFAM" id="SSF56317">
    <property type="entry name" value="Carbon-nitrogen hydrolase"/>
    <property type="match status" value="1"/>
</dbReference>
<accession>A0A392M9U2</accession>
<dbReference type="PANTHER" id="PTHR46044:SF1">
    <property type="entry name" value="CN HYDROLASE DOMAIN-CONTAINING PROTEIN"/>
    <property type="match status" value="1"/>
</dbReference>
<dbReference type="PANTHER" id="PTHR46044">
    <property type="entry name" value="NITRILASE"/>
    <property type="match status" value="1"/>
</dbReference>
<evidence type="ECO:0000259" key="2">
    <source>
        <dbReference type="PROSITE" id="PS50263"/>
    </source>
</evidence>
<reference evidence="3 4" key="1">
    <citation type="journal article" date="2018" name="Front. Plant Sci.">
        <title>Red Clover (Trifolium pratense) and Zigzag Clover (T. medium) - A Picture of Genomic Similarities and Differences.</title>
        <authorList>
            <person name="Dluhosova J."/>
            <person name="Istvanek J."/>
            <person name="Nedelnik J."/>
            <person name="Repkova J."/>
        </authorList>
    </citation>
    <scope>NUCLEOTIDE SEQUENCE [LARGE SCALE GENOMIC DNA]</scope>
    <source>
        <strain evidence="4">cv. 10/8</strain>
        <tissue evidence="3">Leaf</tissue>
    </source>
</reference>
<dbReference type="GO" id="GO:0018822">
    <property type="term" value="F:nitrile hydratase activity"/>
    <property type="evidence" value="ECO:0007669"/>
    <property type="project" value="TreeGrafter"/>
</dbReference>
<organism evidence="3 4">
    <name type="scientific">Trifolium medium</name>
    <dbReference type="NCBI Taxonomy" id="97028"/>
    <lineage>
        <taxon>Eukaryota</taxon>
        <taxon>Viridiplantae</taxon>
        <taxon>Streptophyta</taxon>
        <taxon>Embryophyta</taxon>
        <taxon>Tracheophyta</taxon>
        <taxon>Spermatophyta</taxon>
        <taxon>Magnoliopsida</taxon>
        <taxon>eudicotyledons</taxon>
        <taxon>Gunneridae</taxon>
        <taxon>Pentapetalae</taxon>
        <taxon>rosids</taxon>
        <taxon>fabids</taxon>
        <taxon>Fabales</taxon>
        <taxon>Fabaceae</taxon>
        <taxon>Papilionoideae</taxon>
        <taxon>50 kb inversion clade</taxon>
        <taxon>NPAAA clade</taxon>
        <taxon>Hologalegina</taxon>
        <taxon>IRL clade</taxon>
        <taxon>Trifolieae</taxon>
        <taxon>Trifolium</taxon>
    </lineage>
</organism>
<proteinExistence type="inferred from homology"/>
<dbReference type="PROSITE" id="PS50263">
    <property type="entry name" value="CN_HYDROLASE"/>
    <property type="match status" value="1"/>
</dbReference>
<keyword evidence="4" id="KW-1185">Reference proteome</keyword>
<comment type="caution">
    <text evidence="3">The sequence shown here is derived from an EMBL/GenBank/DDBJ whole genome shotgun (WGS) entry which is preliminary data.</text>
</comment>
<dbReference type="Gene3D" id="3.60.110.10">
    <property type="entry name" value="Carbon-nitrogen hydrolase"/>
    <property type="match status" value="1"/>
</dbReference>